<dbReference type="InterPro" id="IPR024655">
    <property type="entry name" value="Asl1_glyco_hydro_catalytic"/>
</dbReference>
<dbReference type="InterPro" id="IPR017853">
    <property type="entry name" value="GH"/>
</dbReference>
<dbReference type="InterPro" id="IPR053183">
    <property type="entry name" value="ASL1"/>
</dbReference>
<gene>
    <name evidence="2" type="ORF">K470DRAFT_220726</name>
</gene>
<name>A0A6A7BTX9_9PEZI</name>
<organism evidence="2 3">
    <name type="scientific">Piedraia hortae CBS 480.64</name>
    <dbReference type="NCBI Taxonomy" id="1314780"/>
    <lineage>
        <taxon>Eukaryota</taxon>
        <taxon>Fungi</taxon>
        <taxon>Dikarya</taxon>
        <taxon>Ascomycota</taxon>
        <taxon>Pezizomycotina</taxon>
        <taxon>Dothideomycetes</taxon>
        <taxon>Dothideomycetidae</taxon>
        <taxon>Capnodiales</taxon>
        <taxon>Piedraiaceae</taxon>
        <taxon>Piedraia</taxon>
    </lineage>
</organism>
<dbReference type="EMBL" id="MU006005">
    <property type="protein sequence ID" value="KAF2858670.1"/>
    <property type="molecule type" value="Genomic_DNA"/>
</dbReference>
<keyword evidence="2" id="KW-0378">Hydrolase</keyword>
<keyword evidence="3" id="KW-1185">Reference proteome</keyword>
<dbReference type="Proteomes" id="UP000799421">
    <property type="component" value="Unassembled WGS sequence"/>
</dbReference>
<evidence type="ECO:0000313" key="3">
    <source>
        <dbReference type="Proteomes" id="UP000799421"/>
    </source>
</evidence>
<evidence type="ECO:0000259" key="1">
    <source>
        <dbReference type="Pfam" id="PF11790"/>
    </source>
</evidence>
<dbReference type="GO" id="GO:0016787">
    <property type="term" value="F:hydrolase activity"/>
    <property type="evidence" value="ECO:0007669"/>
    <property type="project" value="UniProtKB-KW"/>
</dbReference>
<dbReference type="PANTHER" id="PTHR34154">
    <property type="entry name" value="ALKALI-SENSITIVE LINKAGE PROTEIN 1"/>
    <property type="match status" value="1"/>
</dbReference>
<proteinExistence type="predicted"/>
<dbReference type="OrthoDB" id="43654at2759"/>
<dbReference type="Pfam" id="PF11790">
    <property type="entry name" value="Glyco_hydro_cc"/>
    <property type="match status" value="1"/>
</dbReference>
<accession>A0A6A7BTX9</accession>
<protein>
    <submittedName>
        <fullName evidence="2">Glycoside hydrolase family 128 protein</fullName>
    </submittedName>
</protein>
<dbReference type="GO" id="GO:0071966">
    <property type="term" value="P:fungal-type cell wall polysaccharide metabolic process"/>
    <property type="evidence" value="ECO:0007669"/>
    <property type="project" value="TreeGrafter"/>
</dbReference>
<dbReference type="SUPFAM" id="SSF51445">
    <property type="entry name" value="(Trans)glycosidases"/>
    <property type="match status" value="1"/>
</dbReference>
<dbReference type="GO" id="GO:0009277">
    <property type="term" value="C:fungal-type cell wall"/>
    <property type="evidence" value="ECO:0007669"/>
    <property type="project" value="TreeGrafter"/>
</dbReference>
<dbReference type="Gene3D" id="3.20.20.80">
    <property type="entry name" value="Glycosidases"/>
    <property type="match status" value="1"/>
</dbReference>
<dbReference type="AlphaFoldDB" id="A0A6A7BTX9"/>
<evidence type="ECO:0000313" key="2">
    <source>
        <dbReference type="EMBL" id="KAF2858670.1"/>
    </source>
</evidence>
<dbReference type="PANTHER" id="PTHR34154:SF3">
    <property type="entry name" value="ALKALI-SENSITIVE LINKAGE PROTEIN 1"/>
    <property type="match status" value="1"/>
</dbReference>
<sequence>MSSICGNTKRGLAWPCDCHDECSLFKTPNSKISWLYNWSPTPNSNMNGLEFALMQWGTNGIDKLYEKVEAYHAKVVLGFNEPERPDQSNMSPESAAREWIRVFEPLRKSGVKCGSPAISAAPEGLVWLKDFLGRIRDGGSDVDFYCFHWYGAELGQFYDYIWSTYYQLPGEKKPLWITEFACTTFDPAKPLSKDHVENFVRESCKYLDGLEFVAKYAWFGAMRDAGTVGNVVCMIGGDGQVTDIGCAYRDT</sequence>
<feature type="domain" description="Asl1-like glycosyl hydrolase catalytic" evidence="1">
    <location>
        <begin position="11"/>
        <end position="248"/>
    </location>
</feature>
<reference evidence="2" key="1">
    <citation type="journal article" date="2020" name="Stud. Mycol.">
        <title>101 Dothideomycetes genomes: a test case for predicting lifestyles and emergence of pathogens.</title>
        <authorList>
            <person name="Haridas S."/>
            <person name="Albert R."/>
            <person name="Binder M."/>
            <person name="Bloem J."/>
            <person name="Labutti K."/>
            <person name="Salamov A."/>
            <person name="Andreopoulos B."/>
            <person name="Baker S."/>
            <person name="Barry K."/>
            <person name="Bills G."/>
            <person name="Bluhm B."/>
            <person name="Cannon C."/>
            <person name="Castanera R."/>
            <person name="Culley D."/>
            <person name="Daum C."/>
            <person name="Ezra D."/>
            <person name="Gonzalez J."/>
            <person name="Henrissat B."/>
            <person name="Kuo A."/>
            <person name="Liang C."/>
            <person name="Lipzen A."/>
            <person name="Lutzoni F."/>
            <person name="Magnuson J."/>
            <person name="Mondo S."/>
            <person name="Nolan M."/>
            <person name="Ohm R."/>
            <person name="Pangilinan J."/>
            <person name="Park H.-J."/>
            <person name="Ramirez L."/>
            <person name="Alfaro M."/>
            <person name="Sun H."/>
            <person name="Tritt A."/>
            <person name="Yoshinaga Y."/>
            <person name="Zwiers L.-H."/>
            <person name="Turgeon B."/>
            <person name="Goodwin S."/>
            <person name="Spatafora J."/>
            <person name="Crous P."/>
            <person name="Grigoriev I."/>
        </authorList>
    </citation>
    <scope>NUCLEOTIDE SEQUENCE</scope>
    <source>
        <strain evidence="2">CBS 480.64</strain>
    </source>
</reference>